<gene>
    <name evidence="3" type="ORF">JMJ35_008042</name>
</gene>
<name>A0AA39QXP9_9LECA</name>
<accession>A0AA39QXP9</accession>
<feature type="transmembrane region" description="Helical" evidence="2">
    <location>
        <begin position="481"/>
        <end position="498"/>
    </location>
</feature>
<comment type="caution">
    <text evidence="3">The sequence shown here is derived from an EMBL/GenBank/DDBJ whole genome shotgun (WGS) entry which is preliminary data.</text>
</comment>
<feature type="transmembrane region" description="Helical" evidence="2">
    <location>
        <begin position="448"/>
        <end position="469"/>
    </location>
</feature>
<feature type="transmembrane region" description="Helical" evidence="2">
    <location>
        <begin position="331"/>
        <end position="351"/>
    </location>
</feature>
<feature type="compositionally biased region" description="Polar residues" evidence="1">
    <location>
        <begin position="135"/>
        <end position="154"/>
    </location>
</feature>
<dbReference type="AlphaFoldDB" id="A0AA39QXP9"/>
<feature type="region of interest" description="Disordered" evidence="1">
    <location>
        <begin position="211"/>
        <end position="246"/>
    </location>
</feature>
<dbReference type="Proteomes" id="UP001166286">
    <property type="component" value="Unassembled WGS sequence"/>
</dbReference>
<keyword evidence="2" id="KW-0472">Membrane</keyword>
<evidence type="ECO:0000313" key="4">
    <source>
        <dbReference type="Proteomes" id="UP001166286"/>
    </source>
</evidence>
<proteinExistence type="predicted"/>
<keyword evidence="4" id="KW-1185">Reference proteome</keyword>
<dbReference type="EMBL" id="JAFEKC020000018">
    <property type="protein sequence ID" value="KAK0509648.1"/>
    <property type="molecule type" value="Genomic_DNA"/>
</dbReference>
<feature type="transmembrane region" description="Helical" evidence="2">
    <location>
        <begin position="518"/>
        <end position="538"/>
    </location>
</feature>
<sequence>MGLPKHNITVTVPDGFSNHGNDDLFCLPATWYQVVIFFVINYGSHAVTIRSRPGQTYYHAARDIMYALICPFSGVRRAIDSFGRSSWPSENNFIKAARAGALCIVVRNNEWQAARDSHIADKPSNQLAGTTSIQEVQSGDSTDNFSKQQLTGTASVHEVQIGDSTDKPSNQLAGATSIRGDRNGNSLQEQFDEMKDRNSAEQIEVYEDAQREKIAEETDTSPPGLSMDPKVTPVNTASEGHDSSSKATLLPAEAHRSYRHIHGMCKLPRGYSLTGLPSNAKIVSDVGDEPGDTELCSSYNVPKAIIAIVQTIYASITLYRARGDQIQRYGYAAFGLTVLPYLIMSIMNLFATSLVPDYSSLYIVRSLELDEAITVGAQVDGAVGRIVQSAIENDRFLTLNKKQDENIDPKEAFLSITHVHSKREVSCYPPIPFEIAGAERWNPVRKSMSASLVLSVFRAIPIAIIGVWTRFDAGKSTKAQRVWTMFWLVLDISCGSWLDIHSERDESPYLRNLMSSNVYRWSSTALGTISAIGGFVVVAQMLRAYGTCVEVSGVDS</sequence>
<protein>
    <submittedName>
        <fullName evidence="3">Uncharacterized protein</fullName>
    </submittedName>
</protein>
<evidence type="ECO:0000313" key="3">
    <source>
        <dbReference type="EMBL" id="KAK0509648.1"/>
    </source>
</evidence>
<reference evidence="3" key="1">
    <citation type="submission" date="2023-03" db="EMBL/GenBank/DDBJ databases">
        <title>Complete genome of Cladonia borealis.</title>
        <authorList>
            <person name="Park H."/>
        </authorList>
    </citation>
    <scope>NUCLEOTIDE SEQUENCE</scope>
    <source>
        <strain evidence="3">ANT050790</strain>
    </source>
</reference>
<evidence type="ECO:0000256" key="2">
    <source>
        <dbReference type="SAM" id="Phobius"/>
    </source>
</evidence>
<evidence type="ECO:0000256" key="1">
    <source>
        <dbReference type="SAM" id="MobiDB-lite"/>
    </source>
</evidence>
<keyword evidence="2" id="KW-1133">Transmembrane helix</keyword>
<keyword evidence="2" id="KW-0812">Transmembrane</keyword>
<feature type="region of interest" description="Disordered" evidence="1">
    <location>
        <begin position="135"/>
        <end position="185"/>
    </location>
</feature>
<organism evidence="3 4">
    <name type="scientific">Cladonia borealis</name>
    <dbReference type="NCBI Taxonomy" id="184061"/>
    <lineage>
        <taxon>Eukaryota</taxon>
        <taxon>Fungi</taxon>
        <taxon>Dikarya</taxon>
        <taxon>Ascomycota</taxon>
        <taxon>Pezizomycotina</taxon>
        <taxon>Lecanoromycetes</taxon>
        <taxon>OSLEUM clade</taxon>
        <taxon>Lecanoromycetidae</taxon>
        <taxon>Lecanorales</taxon>
        <taxon>Lecanorineae</taxon>
        <taxon>Cladoniaceae</taxon>
        <taxon>Cladonia</taxon>
    </lineage>
</organism>